<feature type="non-terminal residue" evidence="1">
    <location>
        <position position="334"/>
    </location>
</feature>
<comment type="caution">
    <text evidence="1">The sequence shown here is derived from an EMBL/GenBank/DDBJ whole genome shotgun (WGS) entry which is preliminary data.</text>
</comment>
<evidence type="ECO:0000313" key="1">
    <source>
        <dbReference type="EMBL" id="KAI7747116.1"/>
    </source>
</evidence>
<reference evidence="1" key="1">
    <citation type="submission" date="2022-06" db="EMBL/GenBank/DDBJ databases">
        <title>Uncovering the hologenomic basis of an extraordinary plant invasion.</title>
        <authorList>
            <person name="Bieker V.C."/>
            <person name="Martin M.D."/>
            <person name="Gilbert T."/>
            <person name="Hodgins K."/>
            <person name="Battlay P."/>
            <person name="Petersen B."/>
            <person name="Wilson J."/>
        </authorList>
    </citation>
    <scope>NUCLEOTIDE SEQUENCE</scope>
    <source>
        <strain evidence="1">AA19_3_7</strain>
        <tissue evidence="1">Leaf</tissue>
    </source>
</reference>
<sequence>KENVRKPATYERERERTLHNYGPLSIQIKQTLSHFMNIEPVDDGRIGFPVIRSVSRGTESGDLVWWLFVAAPATLGGVQKQFRWFRVQTNNPFSIFSLYIEQQSEKKRPNESVMKTPTHLRHPIFSSKANINLPRRIFKPYNLIILNEPVDDGRNQLSSYQIYKLSYQIRQVGTATNGVVICKIIMQQERTTNNLIIVQRDLKTISNGTPLRCPYPEVDRSLDNCRRRACVKGKGGLCILQLQQKSTIDLPQNKRNGTTVQTSQIPNFKFLLQSHTVSLTYLVEYQEKAILLSSYELLTLKWVFASQPNLALIDLYQLLWAASNPVDSLCVAVV</sequence>
<dbReference type="Proteomes" id="UP001206925">
    <property type="component" value="Unassembled WGS sequence"/>
</dbReference>
<accession>A0AAD5GNV9</accession>
<proteinExistence type="predicted"/>
<dbReference type="AlphaFoldDB" id="A0AAD5GNV9"/>
<gene>
    <name evidence="1" type="ORF">M8C21_031375</name>
</gene>
<protein>
    <submittedName>
        <fullName evidence="1">Uncharacterized protein</fullName>
    </submittedName>
</protein>
<organism evidence="1 2">
    <name type="scientific">Ambrosia artemisiifolia</name>
    <name type="common">Common ragweed</name>
    <dbReference type="NCBI Taxonomy" id="4212"/>
    <lineage>
        <taxon>Eukaryota</taxon>
        <taxon>Viridiplantae</taxon>
        <taxon>Streptophyta</taxon>
        <taxon>Embryophyta</taxon>
        <taxon>Tracheophyta</taxon>
        <taxon>Spermatophyta</taxon>
        <taxon>Magnoliopsida</taxon>
        <taxon>eudicotyledons</taxon>
        <taxon>Gunneridae</taxon>
        <taxon>Pentapetalae</taxon>
        <taxon>asterids</taxon>
        <taxon>campanulids</taxon>
        <taxon>Asterales</taxon>
        <taxon>Asteraceae</taxon>
        <taxon>Asteroideae</taxon>
        <taxon>Heliantheae alliance</taxon>
        <taxon>Heliantheae</taxon>
        <taxon>Ambrosia</taxon>
    </lineage>
</organism>
<evidence type="ECO:0000313" key="2">
    <source>
        <dbReference type="Proteomes" id="UP001206925"/>
    </source>
</evidence>
<keyword evidence="2" id="KW-1185">Reference proteome</keyword>
<dbReference type="EMBL" id="JAMZMK010006840">
    <property type="protein sequence ID" value="KAI7747116.1"/>
    <property type="molecule type" value="Genomic_DNA"/>
</dbReference>
<name>A0AAD5GNV9_AMBAR</name>
<feature type="non-terminal residue" evidence="1">
    <location>
        <position position="1"/>
    </location>
</feature>